<dbReference type="InterPro" id="IPR032881">
    <property type="entry name" value="Oberon-like_PHD"/>
</dbReference>
<gene>
    <name evidence="9" type="ORF">KK1_016307</name>
</gene>
<keyword evidence="5" id="KW-0539">Nucleus</keyword>
<evidence type="ECO:0000313" key="9">
    <source>
        <dbReference type="EMBL" id="KYP61796.1"/>
    </source>
</evidence>
<protein>
    <submittedName>
        <fullName evidence="9">Uncharacterized protein</fullName>
    </submittedName>
</protein>
<evidence type="ECO:0000259" key="6">
    <source>
        <dbReference type="Pfam" id="PF07227"/>
    </source>
</evidence>
<dbReference type="Gramene" id="C.cajan_15843.t">
    <property type="protein sequence ID" value="C.cajan_15843.t"/>
    <property type="gene ID" value="C.cajan_15843"/>
</dbReference>
<reference evidence="9 10" key="1">
    <citation type="journal article" date="2012" name="Nat. Biotechnol.">
        <title>Draft genome sequence of pigeonpea (Cajanus cajan), an orphan legume crop of resource-poor farmers.</title>
        <authorList>
            <person name="Varshney R.K."/>
            <person name="Chen W."/>
            <person name="Li Y."/>
            <person name="Bharti A.K."/>
            <person name="Saxena R.K."/>
            <person name="Schlueter J.A."/>
            <person name="Donoghue M.T."/>
            <person name="Azam S."/>
            <person name="Fan G."/>
            <person name="Whaley A.M."/>
            <person name="Farmer A.D."/>
            <person name="Sheridan J."/>
            <person name="Iwata A."/>
            <person name="Tuteja R."/>
            <person name="Penmetsa R.V."/>
            <person name="Wu W."/>
            <person name="Upadhyaya H.D."/>
            <person name="Yang S.P."/>
            <person name="Shah T."/>
            <person name="Saxena K.B."/>
            <person name="Michael T."/>
            <person name="McCombie W.R."/>
            <person name="Yang B."/>
            <person name="Zhang G."/>
            <person name="Yang H."/>
            <person name="Wang J."/>
            <person name="Spillane C."/>
            <person name="Cook D.R."/>
            <person name="May G.D."/>
            <person name="Xu X."/>
            <person name="Jackson S.A."/>
        </authorList>
    </citation>
    <scope>NUCLEOTIDE SEQUENCE [LARGE SCALE GENOMIC DNA]</scope>
    <source>
        <strain evidence="10">cv. Asha</strain>
    </source>
</reference>
<dbReference type="GO" id="GO:0000118">
    <property type="term" value="C:histone deacetylase complex"/>
    <property type="evidence" value="ECO:0007669"/>
    <property type="project" value="EnsemblPlants"/>
</dbReference>
<proteinExistence type="predicted"/>
<evidence type="ECO:0000259" key="8">
    <source>
        <dbReference type="Pfam" id="PF24590"/>
    </source>
</evidence>
<organism evidence="9 10">
    <name type="scientific">Cajanus cajan</name>
    <name type="common">Pigeon pea</name>
    <name type="synonym">Cajanus indicus</name>
    <dbReference type="NCBI Taxonomy" id="3821"/>
    <lineage>
        <taxon>Eukaryota</taxon>
        <taxon>Viridiplantae</taxon>
        <taxon>Streptophyta</taxon>
        <taxon>Embryophyta</taxon>
        <taxon>Tracheophyta</taxon>
        <taxon>Spermatophyta</taxon>
        <taxon>Magnoliopsida</taxon>
        <taxon>eudicotyledons</taxon>
        <taxon>Gunneridae</taxon>
        <taxon>Pentapetalae</taxon>
        <taxon>rosids</taxon>
        <taxon>fabids</taxon>
        <taxon>Fabales</taxon>
        <taxon>Fabaceae</taxon>
        <taxon>Papilionoideae</taxon>
        <taxon>50 kb inversion clade</taxon>
        <taxon>NPAAA clade</taxon>
        <taxon>indigoferoid/millettioid clade</taxon>
        <taxon>Phaseoleae</taxon>
        <taxon>Cajanus</taxon>
    </lineage>
</organism>
<comment type="subcellular location">
    <subcellularLocation>
        <location evidence="1">Nucleus</location>
    </subcellularLocation>
</comment>
<dbReference type="STRING" id="3821.A0A151T417"/>
<evidence type="ECO:0000256" key="5">
    <source>
        <dbReference type="ARBA" id="ARBA00023242"/>
    </source>
</evidence>
<dbReference type="PANTHER" id="PTHR33345:SF6">
    <property type="entry name" value="OS03G0747200 PROTEIN"/>
    <property type="match status" value="1"/>
</dbReference>
<keyword evidence="2" id="KW-0479">Metal-binding</keyword>
<dbReference type="AlphaFoldDB" id="A0A151T417"/>
<dbReference type="PANTHER" id="PTHR33345">
    <property type="entry name" value="ADAPTER PROTEIN, PUTATIVE-RELATED"/>
    <property type="match status" value="1"/>
</dbReference>
<keyword evidence="10" id="KW-1185">Reference proteome</keyword>
<dbReference type="InterPro" id="IPR056034">
    <property type="entry name" value="DUF7615"/>
</dbReference>
<evidence type="ECO:0000256" key="4">
    <source>
        <dbReference type="ARBA" id="ARBA00022833"/>
    </source>
</evidence>
<dbReference type="OMA" id="YVKCEAV"/>
<dbReference type="Pfam" id="PF07227">
    <property type="entry name" value="PHD_Oberon"/>
    <property type="match status" value="1"/>
</dbReference>
<evidence type="ECO:0000256" key="2">
    <source>
        <dbReference type="ARBA" id="ARBA00022723"/>
    </source>
</evidence>
<feature type="domain" description="DUF7615" evidence="8">
    <location>
        <begin position="359"/>
        <end position="449"/>
    </location>
</feature>
<name>A0A151T417_CAJCA</name>
<dbReference type="Pfam" id="PF24590">
    <property type="entry name" value="DUF7615"/>
    <property type="match status" value="1"/>
</dbReference>
<sequence>MEESKSSHSSLNLYPVGPEVAGMGYPYAPEDWPEKGDVWGWRTGRRIVANRLHFQDRYLYLPERLNRQLKEKKKEIPESASKPVRMQHIFPSKLAVERYIKNNFPDADLDAFFASFSWKIPALRLYDNALPIAAVPLQQISFEESHPNVVTCQAKNSLCPSLLYEEVEKNIPLMFCEICCNKSGFCRHCCCILCNKTVSSAYGGYTYIKCEGKIGAGICGHVTHLGCALHGLLAGKVGENIGLDFRYQCRRCDRKTDMISQFDNLLQTCKAAKLDGKILKKIFSLRAYMLCGSEQIMTKKLLRGIELAFSKLQYGPDVEDTWKEDDSLVAHRADHDNGVTVNENFSNVKTGLKSYDFLDLDEVLQNLKKSQELEYKLAEETLQTQKTYLLNLYQQLESEKNQFACQNSSGSDAISLKMKQIEQETMKFEVMKKVANGFGRTPNDILREYFGLKVTD</sequence>
<keyword evidence="4" id="KW-0862">Zinc</keyword>
<keyword evidence="3" id="KW-0863">Zinc-finger</keyword>
<evidence type="ECO:0000256" key="1">
    <source>
        <dbReference type="ARBA" id="ARBA00004123"/>
    </source>
</evidence>
<dbReference type="GO" id="GO:0008270">
    <property type="term" value="F:zinc ion binding"/>
    <property type="evidence" value="ECO:0007669"/>
    <property type="project" value="UniProtKB-KW"/>
</dbReference>
<dbReference type="Proteomes" id="UP000075243">
    <property type="component" value="Chromosome 8"/>
</dbReference>
<evidence type="ECO:0000313" key="10">
    <source>
        <dbReference type="Proteomes" id="UP000075243"/>
    </source>
</evidence>
<feature type="domain" description="DUF7081" evidence="7">
    <location>
        <begin position="15"/>
        <end position="122"/>
    </location>
</feature>
<dbReference type="Pfam" id="PF23299">
    <property type="entry name" value="DUF7081"/>
    <property type="match status" value="1"/>
</dbReference>
<accession>A0A151T417</accession>
<feature type="domain" description="Oberon-like PHD finger" evidence="6">
    <location>
        <begin position="155"/>
        <end position="283"/>
    </location>
</feature>
<dbReference type="InterPro" id="IPR055508">
    <property type="entry name" value="DUF7081"/>
</dbReference>
<evidence type="ECO:0000256" key="3">
    <source>
        <dbReference type="ARBA" id="ARBA00022771"/>
    </source>
</evidence>
<evidence type="ECO:0000259" key="7">
    <source>
        <dbReference type="Pfam" id="PF23299"/>
    </source>
</evidence>
<dbReference type="EMBL" id="CM003610">
    <property type="protein sequence ID" value="KYP61796.1"/>
    <property type="molecule type" value="Genomic_DNA"/>
</dbReference>